<accession>A0ABW3LGE7</accession>
<gene>
    <name evidence="11" type="ORF">ACFQ3N_03325</name>
</gene>
<feature type="transmembrane region" description="Helical" evidence="9">
    <location>
        <begin position="118"/>
        <end position="137"/>
    </location>
</feature>
<comment type="similarity">
    <text evidence="8">Belongs to the TRAP transporter small permease family.</text>
</comment>
<name>A0ABW3LGE7_9BACI</name>
<protein>
    <submittedName>
        <fullName evidence="11">TRAP transporter small permease</fullName>
    </submittedName>
</protein>
<keyword evidence="2" id="KW-0813">Transport</keyword>
<keyword evidence="6 9" id="KW-1133">Transmembrane helix</keyword>
<keyword evidence="7 9" id="KW-0472">Membrane</keyword>
<dbReference type="Proteomes" id="UP001597040">
    <property type="component" value="Unassembled WGS sequence"/>
</dbReference>
<evidence type="ECO:0000256" key="6">
    <source>
        <dbReference type="ARBA" id="ARBA00022989"/>
    </source>
</evidence>
<evidence type="ECO:0000256" key="7">
    <source>
        <dbReference type="ARBA" id="ARBA00023136"/>
    </source>
</evidence>
<sequence length="161" mass="18426">MIENIISALFFLAGISLSLYSVFMRYVMGGSQSWATEIFTMMLVWAIFIGFSTALRDDKHVSIDILYDRVGPGMKKVCELVTLIFGIAFSLFFIWTGIDMVSTAYAQEIRTIDAGFPIWINYLIMPIAGVLLFIRFVEKAYRFFLKKEIPTEKEAGSEWQL</sequence>
<organism evidence="11 12">
    <name type="scientific">Virgibacillus byunsanensis</name>
    <dbReference type="NCBI Taxonomy" id="570945"/>
    <lineage>
        <taxon>Bacteria</taxon>
        <taxon>Bacillati</taxon>
        <taxon>Bacillota</taxon>
        <taxon>Bacilli</taxon>
        <taxon>Bacillales</taxon>
        <taxon>Bacillaceae</taxon>
        <taxon>Virgibacillus</taxon>
    </lineage>
</organism>
<dbReference type="EMBL" id="JBHTKJ010000007">
    <property type="protein sequence ID" value="MFD1037457.1"/>
    <property type="molecule type" value="Genomic_DNA"/>
</dbReference>
<keyword evidence="12" id="KW-1185">Reference proteome</keyword>
<evidence type="ECO:0000256" key="1">
    <source>
        <dbReference type="ARBA" id="ARBA00004429"/>
    </source>
</evidence>
<dbReference type="InterPro" id="IPR007387">
    <property type="entry name" value="TRAP_DctQ"/>
</dbReference>
<dbReference type="Pfam" id="PF04290">
    <property type="entry name" value="DctQ"/>
    <property type="match status" value="1"/>
</dbReference>
<evidence type="ECO:0000256" key="3">
    <source>
        <dbReference type="ARBA" id="ARBA00022475"/>
    </source>
</evidence>
<feature type="transmembrane region" description="Helical" evidence="9">
    <location>
        <begin position="34"/>
        <end position="56"/>
    </location>
</feature>
<evidence type="ECO:0000256" key="8">
    <source>
        <dbReference type="ARBA" id="ARBA00038436"/>
    </source>
</evidence>
<keyword evidence="4" id="KW-0997">Cell inner membrane</keyword>
<evidence type="ECO:0000313" key="11">
    <source>
        <dbReference type="EMBL" id="MFD1037457.1"/>
    </source>
</evidence>
<feature type="transmembrane region" description="Helical" evidence="9">
    <location>
        <begin position="77"/>
        <end position="98"/>
    </location>
</feature>
<keyword evidence="5 9" id="KW-0812">Transmembrane</keyword>
<feature type="domain" description="Tripartite ATP-independent periplasmic transporters DctQ component" evidence="10">
    <location>
        <begin position="17"/>
        <end position="143"/>
    </location>
</feature>
<comment type="subcellular location">
    <subcellularLocation>
        <location evidence="1">Cell inner membrane</location>
        <topology evidence="1">Multi-pass membrane protein</topology>
    </subcellularLocation>
</comment>
<proteinExistence type="inferred from homology"/>
<evidence type="ECO:0000256" key="5">
    <source>
        <dbReference type="ARBA" id="ARBA00022692"/>
    </source>
</evidence>
<comment type="caution">
    <text evidence="11">The sequence shown here is derived from an EMBL/GenBank/DDBJ whole genome shotgun (WGS) entry which is preliminary data.</text>
</comment>
<dbReference type="InterPro" id="IPR055348">
    <property type="entry name" value="DctQ"/>
</dbReference>
<reference evidence="12" key="1">
    <citation type="journal article" date="2019" name="Int. J. Syst. Evol. Microbiol.">
        <title>The Global Catalogue of Microorganisms (GCM) 10K type strain sequencing project: providing services to taxonomists for standard genome sequencing and annotation.</title>
        <authorList>
            <consortium name="The Broad Institute Genomics Platform"/>
            <consortium name="The Broad Institute Genome Sequencing Center for Infectious Disease"/>
            <person name="Wu L."/>
            <person name="Ma J."/>
        </authorList>
    </citation>
    <scope>NUCLEOTIDE SEQUENCE [LARGE SCALE GENOMIC DNA]</scope>
    <source>
        <strain evidence="12">CCUG 56754</strain>
    </source>
</reference>
<evidence type="ECO:0000256" key="9">
    <source>
        <dbReference type="SAM" id="Phobius"/>
    </source>
</evidence>
<feature type="transmembrane region" description="Helical" evidence="9">
    <location>
        <begin position="7"/>
        <end position="28"/>
    </location>
</feature>
<dbReference type="PANTHER" id="PTHR35011">
    <property type="entry name" value="2,3-DIKETO-L-GULONATE TRAP TRANSPORTER SMALL PERMEASE PROTEIN YIAM"/>
    <property type="match status" value="1"/>
</dbReference>
<evidence type="ECO:0000256" key="2">
    <source>
        <dbReference type="ARBA" id="ARBA00022448"/>
    </source>
</evidence>
<evidence type="ECO:0000259" key="10">
    <source>
        <dbReference type="Pfam" id="PF04290"/>
    </source>
</evidence>
<dbReference type="PANTHER" id="PTHR35011:SF2">
    <property type="entry name" value="2,3-DIKETO-L-GULONATE TRAP TRANSPORTER SMALL PERMEASE PROTEIN YIAM"/>
    <property type="match status" value="1"/>
</dbReference>
<evidence type="ECO:0000256" key="4">
    <source>
        <dbReference type="ARBA" id="ARBA00022519"/>
    </source>
</evidence>
<evidence type="ECO:0000313" key="12">
    <source>
        <dbReference type="Proteomes" id="UP001597040"/>
    </source>
</evidence>
<keyword evidence="3" id="KW-1003">Cell membrane</keyword>